<dbReference type="AlphaFoldDB" id="A0A645D832"/>
<accession>A0A645D832</accession>
<evidence type="ECO:0000313" key="1">
    <source>
        <dbReference type="EMBL" id="MPM85680.1"/>
    </source>
</evidence>
<protein>
    <submittedName>
        <fullName evidence="1">Uncharacterized protein</fullName>
    </submittedName>
</protein>
<reference evidence="1" key="1">
    <citation type="submission" date="2019-08" db="EMBL/GenBank/DDBJ databases">
        <authorList>
            <person name="Kucharzyk K."/>
            <person name="Murdoch R.W."/>
            <person name="Higgins S."/>
            <person name="Loffler F."/>
        </authorList>
    </citation>
    <scope>NUCLEOTIDE SEQUENCE</scope>
</reference>
<dbReference type="EMBL" id="VSSQ01033915">
    <property type="protein sequence ID" value="MPM85680.1"/>
    <property type="molecule type" value="Genomic_DNA"/>
</dbReference>
<name>A0A645D832_9ZZZZ</name>
<organism evidence="1">
    <name type="scientific">bioreactor metagenome</name>
    <dbReference type="NCBI Taxonomy" id="1076179"/>
    <lineage>
        <taxon>unclassified sequences</taxon>
        <taxon>metagenomes</taxon>
        <taxon>ecological metagenomes</taxon>
    </lineage>
</organism>
<gene>
    <name evidence="1" type="ORF">SDC9_132761</name>
</gene>
<comment type="caution">
    <text evidence="1">The sequence shown here is derived from an EMBL/GenBank/DDBJ whole genome shotgun (WGS) entry which is preliminary data.</text>
</comment>
<sequence>MENPEPEDRSVRGAARHAHHRLRAARAAHAPVHAQEQMAGERLQVQLLGHQHRAHRIRRDGAALHHAGADLVPLGAVPVDLDAVPHRSVHLPFLDLHHRHRVPVRARPVLRLGLPVRLAVRGAVQDCQHRGPEALSVPVAAGLA</sequence>
<proteinExistence type="predicted"/>